<name>A0ABX6P3P6_9BURK</name>
<gene>
    <name evidence="2" type="ORF">HK414_16965</name>
</gene>
<accession>A0ABX6P3P6</accession>
<protein>
    <submittedName>
        <fullName evidence="2">Uncharacterized protein</fullName>
    </submittedName>
</protein>
<evidence type="ECO:0000313" key="3">
    <source>
        <dbReference type="Proteomes" id="UP000500826"/>
    </source>
</evidence>
<evidence type="ECO:0000313" key="2">
    <source>
        <dbReference type="EMBL" id="QJW84746.1"/>
    </source>
</evidence>
<keyword evidence="3" id="KW-1185">Reference proteome</keyword>
<dbReference type="EMBL" id="CP053418">
    <property type="protein sequence ID" value="QJW84746.1"/>
    <property type="molecule type" value="Genomic_DNA"/>
</dbReference>
<reference evidence="2 3" key="1">
    <citation type="submission" date="2020-05" db="EMBL/GenBank/DDBJ databases">
        <title>Ramlibacter rhizophilus sp. nov., isolated from rhizosphere soil of national flower Mugunghwa from South Korea.</title>
        <authorList>
            <person name="Zheng-Fei Y."/>
            <person name="Huan T."/>
        </authorList>
    </citation>
    <scope>NUCLEOTIDE SEQUENCE [LARGE SCALE GENOMIC DNA]</scope>
    <source>
        <strain evidence="2 3">H242</strain>
    </source>
</reference>
<evidence type="ECO:0000256" key="1">
    <source>
        <dbReference type="SAM" id="MobiDB-lite"/>
    </source>
</evidence>
<feature type="compositionally biased region" description="Basic and acidic residues" evidence="1">
    <location>
        <begin position="38"/>
        <end position="58"/>
    </location>
</feature>
<organism evidence="2 3">
    <name type="scientific">Ramlibacter terrae</name>
    <dbReference type="NCBI Taxonomy" id="2732511"/>
    <lineage>
        <taxon>Bacteria</taxon>
        <taxon>Pseudomonadati</taxon>
        <taxon>Pseudomonadota</taxon>
        <taxon>Betaproteobacteria</taxon>
        <taxon>Burkholderiales</taxon>
        <taxon>Comamonadaceae</taxon>
        <taxon>Ramlibacter</taxon>
    </lineage>
</organism>
<proteinExistence type="predicted"/>
<feature type="region of interest" description="Disordered" evidence="1">
    <location>
        <begin position="1"/>
        <end position="58"/>
    </location>
</feature>
<sequence>MSAEPSKEVPVIPQPVPGHSSGNGADTALEALIRQRKRGELPDDRQATPPDEAGRDAR</sequence>
<dbReference type="Proteomes" id="UP000500826">
    <property type="component" value="Chromosome"/>
</dbReference>